<keyword evidence="3" id="KW-1185">Reference proteome</keyword>
<accession>A0A5M6ZIA3</accession>
<dbReference type="RefSeq" id="WP_150022812.1">
    <property type="nucleotide sequence ID" value="NZ_VWOJ01000002.1"/>
</dbReference>
<gene>
    <name evidence="2" type="ORF">F1654_06985</name>
</gene>
<reference evidence="2 3" key="1">
    <citation type="submission" date="2019-09" db="EMBL/GenBank/DDBJ databases">
        <authorList>
            <person name="Kevbrin V."/>
            <person name="Grouzdev D.S."/>
        </authorList>
    </citation>
    <scope>NUCLEOTIDE SEQUENCE [LARGE SCALE GENOMIC DNA]</scope>
    <source>
        <strain evidence="2 3">G-192</strain>
    </source>
</reference>
<dbReference type="Proteomes" id="UP000325122">
    <property type="component" value="Unassembled WGS sequence"/>
</dbReference>
<dbReference type="EMBL" id="VWOJ01000002">
    <property type="protein sequence ID" value="KAA5803544.1"/>
    <property type="molecule type" value="Genomic_DNA"/>
</dbReference>
<sequence>MTQWALDTVIQEPPGLVVHVGAGESGPGALADAARSAILIEPDPERAGRLRARYASATISVVEAAAGSEPGQAQLHRFSHAGMNSTREPTGARELFRGLSDAGLIPVERINPVSLVDEALLDGEGCNILIIDAASEVMAVIGAFEAAGLLERFDHILAKVSEIALHLGGADRAAVAGWAHAQGRMMLALPGQSDPDLWRAWIGPARGADRTADLARIQALEAEIADMRASAEAAQKHSLQVREQMGAELQSAHSRITELERQLADACAAREAAEHRLGLASDQLTHLKSRAEQDRNSAVQALEARMDEERRLIDGQRQAAQARALELERALELAAGRIETLEARMRALETQEQAQAEREQALKADLKASRENLRLALTGQRLAQASLNELQDRHAKLMDDRNALDALLRQVTDRLSSAAGYARQDRLTGARGPQSQDWPG</sequence>
<name>A0A5M6ZIA3_9PROT</name>
<keyword evidence="1" id="KW-0175">Coiled coil</keyword>
<protein>
    <recommendedName>
        <fullName evidence="4">FkbM family methyltransferase</fullName>
    </recommendedName>
</protein>
<organism evidence="2 3">
    <name type="scientific">Alkalicaulis satelles</name>
    <dbReference type="NCBI Taxonomy" id="2609175"/>
    <lineage>
        <taxon>Bacteria</taxon>
        <taxon>Pseudomonadati</taxon>
        <taxon>Pseudomonadota</taxon>
        <taxon>Alphaproteobacteria</taxon>
        <taxon>Maricaulales</taxon>
        <taxon>Maricaulaceae</taxon>
        <taxon>Alkalicaulis</taxon>
    </lineage>
</organism>
<comment type="caution">
    <text evidence="2">The sequence shown here is derived from an EMBL/GenBank/DDBJ whole genome shotgun (WGS) entry which is preliminary data.</text>
</comment>
<evidence type="ECO:0000313" key="2">
    <source>
        <dbReference type="EMBL" id="KAA5803544.1"/>
    </source>
</evidence>
<dbReference type="AlphaFoldDB" id="A0A5M6ZIA3"/>
<feature type="coiled-coil region" evidence="1">
    <location>
        <begin position="217"/>
        <end position="407"/>
    </location>
</feature>
<evidence type="ECO:0000256" key="1">
    <source>
        <dbReference type="SAM" id="Coils"/>
    </source>
</evidence>
<evidence type="ECO:0000313" key="3">
    <source>
        <dbReference type="Proteomes" id="UP000325122"/>
    </source>
</evidence>
<proteinExistence type="predicted"/>
<evidence type="ECO:0008006" key="4">
    <source>
        <dbReference type="Google" id="ProtNLM"/>
    </source>
</evidence>